<feature type="domain" description="C2" evidence="2">
    <location>
        <begin position="1"/>
        <end position="125"/>
    </location>
</feature>
<proteinExistence type="predicted"/>
<dbReference type="Pfam" id="PF00168">
    <property type="entry name" value="C2"/>
    <property type="match status" value="1"/>
</dbReference>
<dbReference type="Gene3D" id="2.60.40.150">
    <property type="entry name" value="C2 domain"/>
    <property type="match status" value="1"/>
</dbReference>
<evidence type="ECO:0000256" key="1">
    <source>
        <dbReference type="SAM" id="MobiDB-lite"/>
    </source>
</evidence>
<organism evidence="3 4">
    <name type="scientific">Phtheirospermum japonicum</name>
    <dbReference type="NCBI Taxonomy" id="374723"/>
    <lineage>
        <taxon>Eukaryota</taxon>
        <taxon>Viridiplantae</taxon>
        <taxon>Streptophyta</taxon>
        <taxon>Embryophyta</taxon>
        <taxon>Tracheophyta</taxon>
        <taxon>Spermatophyta</taxon>
        <taxon>Magnoliopsida</taxon>
        <taxon>eudicotyledons</taxon>
        <taxon>Gunneridae</taxon>
        <taxon>Pentapetalae</taxon>
        <taxon>asterids</taxon>
        <taxon>lamiids</taxon>
        <taxon>Lamiales</taxon>
        <taxon>Orobanchaceae</taxon>
        <taxon>Orobanchaceae incertae sedis</taxon>
        <taxon>Phtheirospermum</taxon>
    </lineage>
</organism>
<feature type="compositionally biased region" description="Basic and acidic residues" evidence="1">
    <location>
        <begin position="262"/>
        <end position="277"/>
    </location>
</feature>
<evidence type="ECO:0000259" key="2">
    <source>
        <dbReference type="PROSITE" id="PS50004"/>
    </source>
</evidence>
<comment type="caution">
    <text evidence="3">The sequence shown here is derived from an EMBL/GenBank/DDBJ whole genome shotgun (WGS) entry which is preliminary data.</text>
</comment>
<dbReference type="EMBL" id="BMAC01000429">
    <property type="protein sequence ID" value="GFP96277.1"/>
    <property type="molecule type" value="Genomic_DNA"/>
</dbReference>
<feature type="compositionally biased region" description="Basic and acidic residues" evidence="1">
    <location>
        <begin position="289"/>
        <end position="301"/>
    </location>
</feature>
<dbReference type="InterPro" id="IPR000008">
    <property type="entry name" value="C2_dom"/>
</dbReference>
<dbReference type="AlphaFoldDB" id="A0A830C6D9"/>
<dbReference type="CDD" id="cd00030">
    <property type="entry name" value="C2"/>
    <property type="match status" value="1"/>
</dbReference>
<dbReference type="OrthoDB" id="270970at2759"/>
<dbReference type="SMART" id="SM00239">
    <property type="entry name" value="C2"/>
    <property type="match status" value="1"/>
</dbReference>
<dbReference type="Proteomes" id="UP000653305">
    <property type="component" value="Unassembled WGS sequence"/>
</dbReference>
<dbReference type="PANTHER" id="PTHR31208">
    <property type="entry name" value="EXPRESSED PROTEIN"/>
    <property type="match status" value="1"/>
</dbReference>
<gene>
    <name evidence="3" type="ORF">PHJA_001771800</name>
</gene>
<dbReference type="PROSITE" id="PS50004">
    <property type="entry name" value="C2"/>
    <property type="match status" value="1"/>
</dbReference>
<dbReference type="PANTHER" id="PTHR31208:SF3">
    <property type="entry name" value="OS01G0953500 PROTEIN"/>
    <property type="match status" value="1"/>
</dbReference>
<sequence length="400" mass="44761">MAQFIYNPNANQESEDTFSGILEIHVHHARNIHNICIYDNQDVYAKFSLTYDPDGTLSTRIINGGGKNPDFNEDLIMKIHQADAVLKCEIWMLSRAKNYMDDQLLGFALVPISSVSGKGKVTQDFDLSSTDLFHSPAGTIKLSLSLSAKTPLNVSFSESVVDSCSATSELLMDKKIPDDYCRIEFPDINDANENQQMVSEYFARNGQALLRPWLEKPDGSFLHLGARPVEDCEMGVNSSYSVSPDGSIQNSGFQSSTMTSLSDDRNSADSMEKKVRFFADFSTSPDETPTSKKKSEPREESEPNFPGNDEENKMSSTNAVGLVRNVKLEAEESVMQKQIVDMYMKSMQQFTESLAKMKLPMGLDKPEIDNQGDLIQNADEKIEIEKKDNSRVFYGSRAFF</sequence>
<protein>
    <recommendedName>
        <fullName evidence="2">C2 domain-containing protein</fullName>
    </recommendedName>
</protein>
<dbReference type="SUPFAM" id="SSF49562">
    <property type="entry name" value="C2 domain (Calcium/lipid-binding domain, CaLB)"/>
    <property type="match status" value="1"/>
</dbReference>
<reference evidence="3" key="1">
    <citation type="submission" date="2020-07" db="EMBL/GenBank/DDBJ databases">
        <title>Ethylene signaling mediates host invasion by parasitic plants.</title>
        <authorList>
            <person name="Yoshida S."/>
        </authorList>
    </citation>
    <scope>NUCLEOTIDE SEQUENCE</scope>
    <source>
        <strain evidence="3">Okayama</strain>
    </source>
</reference>
<dbReference type="InterPro" id="IPR035892">
    <property type="entry name" value="C2_domain_sf"/>
</dbReference>
<evidence type="ECO:0000313" key="4">
    <source>
        <dbReference type="Proteomes" id="UP000653305"/>
    </source>
</evidence>
<keyword evidence="4" id="KW-1185">Reference proteome</keyword>
<accession>A0A830C6D9</accession>
<name>A0A830C6D9_9LAMI</name>
<evidence type="ECO:0000313" key="3">
    <source>
        <dbReference type="EMBL" id="GFP96277.1"/>
    </source>
</evidence>
<feature type="region of interest" description="Disordered" evidence="1">
    <location>
        <begin position="237"/>
        <end position="316"/>
    </location>
</feature>
<feature type="compositionally biased region" description="Polar residues" evidence="1">
    <location>
        <begin position="237"/>
        <end position="261"/>
    </location>
</feature>